<comment type="similarity">
    <text evidence="2">Belongs to the DUF177 domain family.</text>
</comment>
<evidence type="ECO:0000256" key="2">
    <source>
        <dbReference type="ARBA" id="ARBA00010740"/>
    </source>
</evidence>
<organism evidence="6 7">
    <name type="scientific">Planctobacterium marinum</name>
    <dbReference type="NCBI Taxonomy" id="1631968"/>
    <lineage>
        <taxon>Bacteria</taxon>
        <taxon>Pseudomonadati</taxon>
        <taxon>Pseudomonadota</taxon>
        <taxon>Gammaproteobacteria</taxon>
        <taxon>Alteromonadales</taxon>
        <taxon>Alteromonadaceae</taxon>
        <taxon>Planctobacterium</taxon>
    </lineage>
</organism>
<dbReference type="Pfam" id="PF02620">
    <property type="entry name" value="YceD"/>
    <property type="match status" value="1"/>
</dbReference>
<protein>
    <recommendedName>
        <fullName evidence="3">Large ribosomal RNA subunit accumulation protein YceD</fullName>
    </recommendedName>
    <alternativeName>
        <fullName evidence="5">23S rRNA accumulation protein YceD</fullName>
    </alternativeName>
</protein>
<gene>
    <name evidence="6" type="primary">yceD</name>
    <name evidence="6" type="ORF">MACH26_21720</name>
</gene>
<proteinExistence type="inferred from homology"/>
<name>A0AA48HHS3_9ALTE</name>
<dbReference type="GO" id="GO:0005829">
    <property type="term" value="C:cytosol"/>
    <property type="evidence" value="ECO:0007669"/>
    <property type="project" value="TreeGrafter"/>
</dbReference>
<dbReference type="AlphaFoldDB" id="A0AA48HHS3"/>
<evidence type="ECO:0000313" key="7">
    <source>
        <dbReference type="Proteomes" id="UP001333710"/>
    </source>
</evidence>
<dbReference type="KEGG" id="pmaw:MACH26_21720"/>
<evidence type="ECO:0000256" key="3">
    <source>
        <dbReference type="ARBA" id="ARBA00015716"/>
    </source>
</evidence>
<accession>A0AA48HHS3</accession>
<evidence type="ECO:0000256" key="5">
    <source>
        <dbReference type="ARBA" id="ARBA00031841"/>
    </source>
</evidence>
<dbReference type="InterPro" id="IPR003772">
    <property type="entry name" value="YceD"/>
</dbReference>
<dbReference type="PANTHER" id="PTHR38099:SF1">
    <property type="entry name" value="LARGE RIBOSOMAL RNA SUBUNIT ACCUMULATION PROTEIN YCED"/>
    <property type="match status" value="1"/>
</dbReference>
<evidence type="ECO:0000256" key="4">
    <source>
        <dbReference type="ARBA" id="ARBA00022517"/>
    </source>
</evidence>
<keyword evidence="7" id="KW-1185">Reference proteome</keyword>
<dbReference type="EMBL" id="AP027272">
    <property type="protein sequence ID" value="BDX06651.1"/>
    <property type="molecule type" value="Genomic_DNA"/>
</dbReference>
<evidence type="ECO:0000256" key="1">
    <source>
        <dbReference type="ARBA" id="ARBA00002868"/>
    </source>
</evidence>
<dbReference type="NCBIfam" id="NF008395">
    <property type="entry name" value="PRK11193.1"/>
    <property type="match status" value="1"/>
</dbReference>
<dbReference type="PANTHER" id="PTHR38099">
    <property type="entry name" value="LARGE RIBOSOMAL RNA SUBUNIT ACCUMULATION PROTEIN YCED"/>
    <property type="match status" value="1"/>
</dbReference>
<keyword evidence="4" id="KW-0690">Ribosome biogenesis</keyword>
<evidence type="ECO:0000313" key="6">
    <source>
        <dbReference type="EMBL" id="BDX06651.1"/>
    </source>
</evidence>
<dbReference type="GO" id="GO:0042254">
    <property type="term" value="P:ribosome biogenesis"/>
    <property type="evidence" value="ECO:0007669"/>
    <property type="project" value="UniProtKB-KW"/>
</dbReference>
<dbReference type="Proteomes" id="UP001333710">
    <property type="component" value="Chromosome"/>
</dbReference>
<sequence length="159" mass="18229">MKRSDYRGVMAVADMARLKEAVLEILDDVAVELRFEIDAQGLTFFHGDLQTRVSLECQRCNKPFEYSIEQPFCYTPISEGQSVEELPEAYDPVELNEHGEINILELFEDELILSLPLVAMHDENDCSVTDDEMSFGEIEPETKQPNPFAVLKELKRNQE</sequence>
<dbReference type="InterPro" id="IPR039255">
    <property type="entry name" value="YceD_bac"/>
</dbReference>
<comment type="function">
    <text evidence="1">Plays a role in synthesis, processing and/or stability of 23S rRNA.</text>
</comment>
<reference evidence="6" key="1">
    <citation type="submission" date="2023-01" db="EMBL/GenBank/DDBJ databases">
        <title>Complete genome sequence of Planctobacterium marinum strain Dej080120_11.</title>
        <authorList>
            <person name="Ueki S."/>
            <person name="Maruyama F."/>
        </authorList>
    </citation>
    <scope>NUCLEOTIDE SEQUENCE</scope>
    <source>
        <strain evidence="6">Dej080120_11</strain>
    </source>
</reference>